<comment type="caution">
    <text evidence="2">The sequence shown here is derived from an EMBL/GenBank/DDBJ whole genome shotgun (WGS) entry which is preliminary data.</text>
</comment>
<reference evidence="2" key="1">
    <citation type="submission" date="2020-10" db="EMBL/GenBank/DDBJ databases">
        <authorList>
            <person name="Gilroy R."/>
        </authorList>
    </citation>
    <scope>NUCLEOTIDE SEQUENCE</scope>
    <source>
        <strain evidence="2">CHK189-12415</strain>
    </source>
</reference>
<evidence type="ECO:0000256" key="1">
    <source>
        <dbReference type="SAM" id="Phobius"/>
    </source>
</evidence>
<name>A0A9D1DWP7_9FIRM</name>
<dbReference type="AlphaFoldDB" id="A0A9D1DWP7"/>
<protein>
    <submittedName>
        <fullName evidence="2">Uncharacterized protein</fullName>
    </submittedName>
</protein>
<feature type="transmembrane region" description="Helical" evidence="1">
    <location>
        <begin position="74"/>
        <end position="99"/>
    </location>
</feature>
<feature type="transmembrane region" description="Helical" evidence="1">
    <location>
        <begin position="105"/>
        <end position="125"/>
    </location>
</feature>
<dbReference type="EMBL" id="DVHA01000073">
    <property type="protein sequence ID" value="HIR60365.1"/>
    <property type="molecule type" value="Genomic_DNA"/>
</dbReference>
<sequence>MKRNELKKKRFRRDKIPSTPEMKGLTLIMGGVFLLAARLMVAPGIGSIFLLLAAVFLTWGMARWGRRTRRFPLGVLCALVLIPCAVIEIIGFTLSGGWFAFLEGAAYIAGTAASVVLALLTFEYCRTLVRGKSEKVEGILAQRRWWVGVGYVLCGGWAMLDGFTGLLPNVGVIMRVVSILVDVFFLSALFQARRAVIDADQPVPGPAPMKMDEK</sequence>
<feature type="transmembrane region" description="Helical" evidence="1">
    <location>
        <begin position="145"/>
        <end position="166"/>
    </location>
</feature>
<reference evidence="2" key="2">
    <citation type="journal article" date="2021" name="PeerJ">
        <title>Extensive microbial diversity within the chicken gut microbiome revealed by metagenomics and culture.</title>
        <authorList>
            <person name="Gilroy R."/>
            <person name="Ravi A."/>
            <person name="Getino M."/>
            <person name="Pursley I."/>
            <person name="Horton D.L."/>
            <person name="Alikhan N.F."/>
            <person name="Baker D."/>
            <person name="Gharbi K."/>
            <person name="Hall N."/>
            <person name="Watson M."/>
            <person name="Adriaenssens E.M."/>
            <person name="Foster-Nyarko E."/>
            <person name="Jarju S."/>
            <person name="Secka A."/>
            <person name="Antonio M."/>
            <person name="Oren A."/>
            <person name="Chaudhuri R.R."/>
            <person name="La Ragione R."/>
            <person name="Hildebrand F."/>
            <person name="Pallen M.J."/>
        </authorList>
    </citation>
    <scope>NUCLEOTIDE SEQUENCE</scope>
    <source>
        <strain evidence="2">CHK189-12415</strain>
    </source>
</reference>
<evidence type="ECO:0000313" key="3">
    <source>
        <dbReference type="Proteomes" id="UP000824241"/>
    </source>
</evidence>
<gene>
    <name evidence="2" type="ORF">IAB37_02155</name>
</gene>
<keyword evidence="1" id="KW-0812">Transmembrane</keyword>
<evidence type="ECO:0000313" key="2">
    <source>
        <dbReference type="EMBL" id="HIR60365.1"/>
    </source>
</evidence>
<accession>A0A9D1DWP7</accession>
<keyword evidence="1" id="KW-1133">Transmembrane helix</keyword>
<feature type="transmembrane region" description="Helical" evidence="1">
    <location>
        <begin position="172"/>
        <end position="190"/>
    </location>
</feature>
<feature type="transmembrane region" description="Helical" evidence="1">
    <location>
        <begin position="21"/>
        <end position="39"/>
    </location>
</feature>
<keyword evidence="1" id="KW-0472">Membrane</keyword>
<dbReference type="Proteomes" id="UP000824241">
    <property type="component" value="Unassembled WGS sequence"/>
</dbReference>
<proteinExistence type="predicted"/>
<feature type="transmembrane region" description="Helical" evidence="1">
    <location>
        <begin position="45"/>
        <end position="62"/>
    </location>
</feature>
<organism evidence="2 3">
    <name type="scientific">Candidatus Faecivivens stercoravium</name>
    <dbReference type="NCBI Taxonomy" id="2840803"/>
    <lineage>
        <taxon>Bacteria</taxon>
        <taxon>Bacillati</taxon>
        <taxon>Bacillota</taxon>
        <taxon>Clostridia</taxon>
        <taxon>Eubacteriales</taxon>
        <taxon>Oscillospiraceae</taxon>
        <taxon>Oscillospiraceae incertae sedis</taxon>
        <taxon>Candidatus Faecivivens</taxon>
    </lineage>
</organism>